<dbReference type="EMBL" id="CP126970">
    <property type="protein sequence ID" value="WIM69501.1"/>
    <property type="molecule type" value="Genomic_DNA"/>
</dbReference>
<evidence type="ECO:0000313" key="3">
    <source>
        <dbReference type="Proteomes" id="UP001238805"/>
    </source>
</evidence>
<dbReference type="Proteomes" id="UP001238805">
    <property type="component" value="Chromosome"/>
</dbReference>
<dbReference type="Gene3D" id="1.10.10.10">
    <property type="entry name" value="Winged helix-like DNA-binding domain superfamily/Winged helix DNA-binding domain"/>
    <property type="match status" value="1"/>
</dbReference>
<organism evidence="2 3">
    <name type="scientific">Corynebacterium suedekumii</name>
    <dbReference type="NCBI Taxonomy" id="3049801"/>
    <lineage>
        <taxon>Bacteria</taxon>
        <taxon>Bacillati</taxon>
        <taxon>Actinomycetota</taxon>
        <taxon>Actinomycetes</taxon>
        <taxon>Mycobacteriales</taxon>
        <taxon>Corynebacteriaceae</taxon>
        <taxon>Corynebacterium</taxon>
    </lineage>
</organism>
<accession>A0ABY8VKI8</accession>
<sequence>MTGDPAPRPATDLFPEHLQLSLKQREVLDALQSFPRGARSFELAEQLGMHVNTARGHLDELVARGAVRVSSLPAEGRGRPSYIFQVRVPDNRTVADEYVSLVEVLAGMLTDTTSTTPENMDRAREIGRAWARRMGVRVEPARSHSETLDRLFVRLRDMGFDPVALPTERPEATPSVALHSCPFITGDSLPSPFICAIHEGFIDESLSASAPRGRAVSLNLRPFAGDGTCLVEISGDRNG</sequence>
<reference evidence="2 3" key="1">
    <citation type="submission" date="2023-05" db="EMBL/GenBank/DDBJ databases">
        <title>Corynebacterium suedekumii sp. nov. and Corynebacterium breve sp. nov. isolated from raw cow's milk.</title>
        <authorList>
            <person name="Baer M.K."/>
            <person name="Mehl L."/>
            <person name="Hellmuth R."/>
            <person name="Marke G."/>
            <person name="Lipski A."/>
        </authorList>
    </citation>
    <scope>NUCLEOTIDE SEQUENCE [LARGE SCALE GENOMIC DNA]</scope>
    <source>
        <strain evidence="2 3">LM112</strain>
    </source>
</reference>
<dbReference type="SUPFAM" id="SSF46785">
    <property type="entry name" value="Winged helix' DNA-binding domain"/>
    <property type="match status" value="1"/>
</dbReference>
<protein>
    <submittedName>
        <fullName evidence="2">Helix-turn-helix domain-containing protein</fullName>
    </submittedName>
</protein>
<proteinExistence type="predicted"/>
<evidence type="ECO:0000259" key="1">
    <source>
        <dbReference type="Pfam" id="PF09339"/>
    </source>
</evidence>
<evidence type="ECO:0000313" key="2">
    <source>
        <dbReference type="EMBL" id="WIM69501.1"/>
    </source>
</evidence>
<dbReference type="InterPro" id="IPR036390">
    <property type="entry name" value="WH_DNA-bd_sf"/>
</dbReference>
<name>A0ABY8VKI8_9CORY</name>
<feature type="domain" description="HTH iclR-type" evidence="1">
    <location>
        <begin position="26"/>
        <end position="68"/>
    </location>
</feature>
<dbReference type="InterPro" id="IPR005471">
    <property type="entry name" value="Tscrpt_reg_IclR_N"/>
</dbReference>
<dbReference type="RefSeq" id="WP_284874095.1">
    <property type="nucleotide sequence ID" value="NZ_CP126970.1"/>
</dbReference>
<dbReference type="Pfam" id="PF09339">
    <property type="entry name" value="HTH_IclR"/>
    <property type="match status" value="1"/>
</dbReference>
<gene>
    <name evidence="2" type="ORF">QP029_09605</name>
</gene>
<dbReference type="InterPro" id="IPR036388">
    <property type="entry name" value="WH-like_DNA-bd_sf"/>
</dbReference>
<keyword evidence="3" id="KW-1185">Reference proteome</keyword>